<dbReference type="SUPFAM" id="SSF48452">
    <property type="entry name" value="TPR-like"/>
    <property type="match status" value="1"/>
</dbReference>
<dbReference type="Proteomes" id="UP000250140">
    <property type="component" value="Unassembled WGS sequence"/>
</dbReference>
<evidence type="ECO:0000313" key="2">
    <source>
        <dbReference type="EMBL" id="OCL07988.1"/>
    </source>
</evidence>
<dbReference type="SMART" id="SM00317">
    <property type="entry name" value="SET"/>
    <property type="match status" value="1"/>
</dbReference>
<keyword evidence="3" id="KW-1185">Reference proteome</keyword>
<organism evidence="2 3">
    <name type="scientific">Glonium stellatum</name>
    <dbReference type="NCBI Taxonomy" id="574774"/>
    <lineage>
        <taxon>Eukaryota</taxon>
        <taxon>Fungi</taxon>
        <taxon>Dikarya</taxon>
        <taxon>Ascomycota</taxon>
        <taxon>Pezizomycotina</taxon>
        <taxon>Dothideomycetes</taxon>
        <taxon>Pleosporomycetidae</taxon>
        <taxon>Gloniales</taxon>
        <taxon>Gloniaceae</taxon>
        <taxon>Glonium</taxon>
    </lineage>
</organism>
<gene>
    <name evidence="2" type="ORF">AOQ84DRAFT_389153</name>
</gene>
<dbReference type="Gene3D" id="2.170.270.10">
    <property type="entry name" value="SET domain"/>
    <property type="match status" value="1"/>
</dbReference>
<dbReference type="SMART" id="SM00028">
    <property type="entry name" value="TPR"/>
    <property type="match status" value="3"/>
</dbReference>
<feature type="domain" description="SET" evidence="1">
    <location>
        <begin position="351"/>
        <end position="541"/>
    </location>
</feature>
<dbReference type="InterPro" id="IPR046341">
    <property type="entry name" value="SET_dom_sf"/>
</dbReference>
<accession>A0A8E2F0F5</accession>
<dbReference type="SUPFAM" id="SSF82199">
    <property type="entry name" value="SET domain"/>
    <property type="match status" value="1"/>
</dbReference>
<protein>
    <recommendedName>
        <fullName evidence="1">SET domain-containing protein</fullName>
    </recommendedName>
</protein>
<dbReference type="OrthoDB" id="438641at2759"/>
<dbReference type="InterPro" id="IPR001214">
    <property type="entry name" value="SET_dom"/>
</dbReference>
<dbReference type="InterPro" id="IPR011990">
    <property type="entry name" value="TPR-like_helical_dom_sf"/>
</dbReference>
<evidence type="ECO:0000259" key="1">
    <source>
        <dbReference type="PROSITE" id="PS50280"/>
    </source>
</evidence>
<dbReference type="InterPro" id="IPR019734">
    <property type="entry name" value="TPR_rpt"/>
</dbReference>
<proteinExistence type="predicted"/>
<sequence length="742" mass="82968">MDIQDGSSSEALVQLLERQIQGLQAAKARKNQRPKLKPSKEALINNHYQSSLQTLMRADGRFESRQSFIPEAYPPATAPLCDLKEILLNQLRLEIYHVGRVLFAKLIVEPTRWTGITTLIEDSNGDVERLQIYNQSNDIDAGLILPCGRVVAIKDPYYKTSADGGYSVRVDHPSDILLLPPTSEFVPPSLGADIIDLQKTALQLKEEGNTAYKRKDYLEAIELFTQGLHMCGNTSDTIMGILKRNRALMYLITKQYDAAKSDATSSLVGEPDNVKSLYRAARACYELEEFEESERFLLTLLSYDKNDTDAQRELKRVKTRLQEATTGTYDFAVMAKSAETQLWLDHASFTERVAVQPAGSRGRGLFTTVPIKAGDLVFCEKAFSAAFGDEILDTTYILLNANTKRITLGTQALLIPRIVHKLQNPSLGPKFLDLYSSSYPRTGKEGNILDGTPVIDTFLVTRIVELNCFGCPRRSSDEAHQNKHITSKPAKGYKSSGIWPMASYINHSCLPNIHRSFIGDMMVVRATKDLAEDEELKFPYCDVTEGFDAIQKKTRVHWGFSCDCELCKLEEKSSRKSRKRRIALEEDLATIITDSESVANLPASKTAKVERFMREIATTYDLNIFKDMPRLSLAGATSTLAWIYAAQNDFEKTEEYSKATMQNLGFKLLPGPGANLDRSKAIASHNCVSICLNFSGIAASRGKLGEQRAFLKRAKEFYKICFGEDATFQKNFGDQLPSESLS</sequence>
<reference evidence="2 3" key="1">
    <citation type="journal article" date="2016" name="Nat. Commun.">
        <title>Ectomycorrhizal ecology is imprinted in the genome of the dominant symbiotic fungus Cenococcum geophilum.</title>
        <authorList>
            <consortium name="DOE Joint Genome Institute"/>
            <person name="Peter M."/>
            <person name="Kohler A."/>
            <person name="Ohm R.A."/>
            <person name="Kuo A."/>
            <person name="Krutzmann J."/>
            <person name="Morin E."/>
            <person name="Arend M."/>
            <person name="Barry K.W."/>
            <person name="Binder M."/>
            <person name="Choi C."/>
            <person name="Clum A."/>
            <person name="Copeland A."/>
            <person name="Grisel N."/>
            <person name="Haridas S."/>
            <person name="Kipfer T."/>
            <person name="LaButti K."/>
            <person name="Lindquist E."/>
            <person name="Lipzen A."/>
            <person name="Maire R."/>
            <person name="Meier B."/>
            <person name="Mihaltcheva S."/>
            <person name="Molinier V."/>
            <person name="Murat C."/>
            <person name="Poggeler S."/>
            <person name="Quandt C.A."/>
            <person name="Sperisen C."/>
            <person name="Tritt A."/>
            <person name="Tisserant E."/>
            <person name="Crous P.W."/>
            <person name="Henrissat B."/>
            <person name="Nehls U."/>
            <person name="Egli S."/>
            <person name="Spatafora J.W."/>
            <person name="Grigoriev I.V."/>
            <person name="Martin F.M."/>
        </authorList>
    </citation>
    <scope>NUCLEOTIDE SEQUENCE [LARGE SCALE GENOMIC DNA]</scope>
    <source>
        <strain evidence="2 3">CBS 207.34</strain>
    </source>
</reference>
<dbReference type="PANTHER" id="PTHR47643">
    <property type="entry name" value="TPR DOMAIN PROTEIN (AFU_ORTHOLOGUE AFUA_5G12710)"/>
    <property type="match status" value="1"/>
</dbReference>
<dbReference type="AlphaFoldDB" id="A0A8E2F0F5"/>
<dbReference type="Pfam" id="PF14559">
    <property type="entry name" value="TPR_19"/>
    <property type="match status" value="1"/>
</dbReference>
<evidence type="ECO:0000313" key="3">
    <source>
        <dbReference type="Proteomes" id="UP000250140"/>
    </source>
</evidence>
<name>A0A8E2F0F5_9PEZI</name>
<dbReference type="CDD" id="cd20071">
    <property type="entry name" value="SET_SMYD"/>
    <property type="match status" value="1"/>
</dbReference>
<dbReference type="Pfam" id="PF00856">
    <property type="entry name" value="SET"/>
    <property type="match status" value="1"/>
</dbReference>
<dbReference type="PROSITE" id="PS50280">
    <property type="entry name" value="SET"/>
    <property type="match status" value="1"/>
</dbReference>
<dbReference type="PANTHER" id="PTHR47643:SF2">
    <property type="entry name" value="TPR DOMAIN PROTEIN (AFU_ORTHOLOGUE AFUA_5G12710)"/>
    <property type="match status" value="1"/>
</dbReference>
<dbReference type="Gene3D" id="1.25.40.10">
    <property type="entry name" value="Tetratricopeptide repeat domain"/>
    <property type="match status" value="1"/>
</dbReference>
<dbReference type="EMBL" id="KV749739">
    <property type="protein sequence ID" value="OCL07988.1"/>
    <property type="molecule type" value="Genomic_DNA"/>
</dbReference>
<dbReference type="InterPro" id="IPR053209">
    <property type="entry name" value="Gramillin-biosynth_MTr"/>
</dbReference>